<gene>
    <name evidence="1" type="ORF">FMOSSE_LOCUS14427</name>
</gene>
<comment type="caution">
    <text evidence="1">The sequence shown here is derived from an EMBL/GenBank/DDBJ whole genome shotgun (WGS) entry which is preliminary data.</text>
</comment>
<protein>
    <submittedName>
        <fullName evidence="1">3402_t:CDS:1</fullName>
    </submittedName>
</protein>
<dbReference type="Proteomes" id="UP000789375">
    <property type="component" value="Unassembled WGS sequence"/>
</dbReference>
<reference evidence="1" key="1">
    <citation type="submission" date="2021-06" db="EMBL/GenBank/DDBJ databases">
        <authorList>
            <person name="Kallberg Y."/>
            <person name="Tangrot J."/>
            <person name="Rosling A."/>
        </authorList>
    </citation>
    <scope>NUCLEOTIDE SEQUENCE</scope>
    <source>
        <strain evidence="1">87-6 pot B 2015</strain>
    </source>
</reference>
<evidence type="ECO:0000313" key="2">
    <source>
        <dbReference type="Proteomes" id="UP000789375"/>
    </source>
</evidence>
<accession>A0A9N9HY88</accession>
<sequence>ADPEPMPSVTAIVIWSGEPPFVDFALRMHQIMFGIWLELIVAHMLTSRLFNTENQSP</sequence>
<organism evidence="1 2">
    <name type="scientific">Funneliformis mosseae</name>
    <name type="common">Endomycorrhizal fungus</name>
    <name type="synonym">Glomus mosseae</name>
    <dbReference type="NCBI Taxonomy" id="27381"/>
    <lineage>
        <taxon>Eukaryota</taxon>
        <taxon>Fungi</taxon>
        <taxon>Fungi incertae sedis</taxon>
        <taxon>Mucoromycota</taxon>
        <taxon>Glomeromycotina</taxon>
        <taxon>Glomeromycetes</taxon>
        <taxon>Glomerales</taxon>
        <taxon>Glomeraceae</taxon>
        <taxon>Funneliformis</taxon>
    </lineage>
</organism>
<dbReference type="EMBL" id="CAJVPP010011016">
    <property type="protein sequence ID" value="CAG8712651.1"/>
    <property type="molecule type" value="Genomic_DNA"/>
</dbReference>
<evidence type="ECO:0000313" key="1">
    <source>
        <dbReference type="EMBL" id="CAG8712651.1"/>
    </source>
</evidence>
<keyword evidence="2" id="KW-1185">Reference proteome</keyword>
<proteinExistence type="predicted"/>
<feature type="non-terminal residue" evidence="1">
    <location>
        <position position="1"/>
    </location>
</feature>
<dbReference type="AlphaFoldDB" id="A0A9N9HY88"/>
<name>A0A9N9HY88_FUNMO</name>